<dbReference type="Pfam" id="PF00084">
    <property type="entry name" value="Sushi"/>
    <property type="match status" value="1"/>
</dbReference>
<evidence type="ECO:0000256" key="4">
    <source>
        <dbReference type="ARBA" id="ARBA00023157"/>
    </source>
</evidence>
<organism evidence="9">
    <name type="scientific">Soboliphyme baturini</name>
    <dbReference type="NCBI Taxonomy" id="241478"/>
    <lineage>
        <taxon>Eukaryota</taxon>
        <taxon>Metazoa</taxon>
        <taxon>Ecdysozoa</taxon>
        <taxon>Nematoda</taxon>
        <taxon>Enoplea</taxon>
        <taxon>Dorylaimia</taxon>
        <taxon>Dioctophymatida</taxon>
        <taxon>Dioctophymatoidea</taxon>
        <taxon>Soboliphymatidae</taxon>
        <taxon>Soboliphyme</taxon>
    </lineage>
</organism>
<dbReference type="SUPFAM" id="SSF57196">
    <property type="entry name" value="EGF/Laminin"/>
    <property type="match status" value="1"/>
</dbReference>
<reference evidence="7 8" key="2">
    <citation type="submission" date="2018-11" db="EMBL/GenBank/DDBJ databases">
        <authorList>
            <consortium name="Pathogen Informatics"/>
        </authorList>
    </citation>
    <scope>NUCLEOTIDE SEQUENCE [LARGE SCALE GENOMIC DNA]</scope>
</reference>
<accession>A0A183IAN0</accession>
<keyword evidence="2" id="KW-0732">Signal</keyword>
<proteinExistence type="predicted"/>
<evidence type="ECO:0000259" key="6">
    <source>
        <dbReference type="PROSITE" id="PS50923"/>
    </source>
</evidence>
<dbReference type="FunFam" id="2.10.25.10:FF:000038">
    <property type="entry name" value="Fibrillin 2"/>
    <property type="match status" value="1"/>
</dbReference>
<reference evidence="9" key="1">
    <citation type="submission" date="2016-06" db="UniProtKB">
        <authorList>
            <consortium name="WormBaseParasite"/>
        </authorList>
    </citation>
    <scope>IDENTIFICATION</scope>
</reference>
<dbReference type="InterPro" id="IPR001881">
    <property type="entry name" value="EGF-like_Ca-bd_dom"/>
</dbReference>
<evidence type="ECO:0000256" key="2">
    <source>
        <dbReference type="ARBA" id="ARBA00022729"/>
    </source>
</evidence>
<gene>
    <name evidence="7" type="ORF">SBAD_LOCUS675</name>
</gene>
<dbReference type="Gene3D" id="2.10.25.10">
    <property type="entry name" value="Laminin"/>
    <property type="match status" value="1"/>
</dbReference>
<feature type="domain" description="Sushi" evidence="6">
    <location>
        <begin position="65"/>
        <end position="127"/>
    </location>
</feature>
<dbReference type="GO" id="GO:0005509">
    <property type="term" value="F:calcium ion binding"/>
    <property type="evidence" value="ECO:0007669"/>
    <property type="project" value="InterPro"/>
</dbReference>
<dbReference type="OrthoDB" id="283575at2759"/>
<dbReference type="CDD" id="cd00054">
    <property type="entry name" value="EGF_CA"/>
    <property type="match status" value="1"/>
</dbReference>
<dbReference type="EMBL" id="UZAM01002858">
    <property type="protein sequence ID" value="VDO86958.1"/>
    <property type="molecule type" value="Genomic_DNA"/>
</dbReference>
<dbReference type="InterPro" id="IPR018097">
    <property type="entry name" value="EGF_Ca-bd_CS"/>
</dbReference>
<sequence length="138" mass="15602">DIDECALKLAQCDSFDYPLCVNTVGSYACRCAPGWELFLKNESFISHPFLRRHTGLLTNQTCIPKRCPLPLNDLQNGFIELSSPYPVVGSTLKIHCNYGYFFAGGFRGIATCLNNQTWSLKVLKCIRKSINLRCIRTF</sequence>
<dbReference type="SMART" id="SM00179">
    <property type="entry name" value="EGF_CA"/>
    <property type="match status" value="1"/>
</dbReference>
<evidence type="ECO:0000256" key="1">
    <source>
        <dbReference type="ARBA" id="ARBA00022536"/>
    </source>
</evidence>
<keyword evidence="8" id="KW-1185">Reference proteome</keyword>
<evidence type="ECO:0000313" key="7">
    <source>
        <dbReference type="EMBL" id="VDO86958.1"/>
    </source>
</evidence>
<keyword evidence="3" id="KW-0677">Repeat</keyword>
<dbReference type="SMART" id="SM00032">
    <property type="entry name" value="CCP"/>
    <property type="match status" value="1"/>
</dbReference>
<dbReference type="Proteomes" id="UP000270296">
    <property type="component" value="Unassembled WGS sequence"/>
</dbReference>
<dbReference type="Gene3D" id="2.10.70.10">
    <property type="entry name" value="Complement Module, domain 1"/>
    <property type="match status" value="1"/>
</dbReference>
<dbReference type="SUPFAM" id="SSF57535">
    <property type="entry name" value="Complement control module/SCR domain"/>
    <property type="match status" value="1"/>
</dbReference>
<comment type="caution">
    <text evidence="5">Lacks conserved residue(s) required for the propagation of feature annotation.</text>
</comment>
<dbReference type="AlphaFoldDB" id="A0A183IAN0"/>
<evidence type="ECO:0000256" key="5">
    <source>
        <dbReference type="PROSITE-ProRule" id="PRU00302"/>
    </source>
</evidence>
<keyword evidence="1" id="KW-0245">EGF-like domain</keyword>
<keyword evidence="5" id="KW-0768">Sushi</keyword>
<evidence type="ECO:0000313" key="8">
    <source>
        <dbReference type="Proteomes" id="UP000270296"/>
    </source>
</evidence>
<dbReference type="CDD" id="cd00033">
    <property type="entry name" value="CCP"/>
    <property type="match status" value="1"/>
</dbReference>
<evidence type="ECO:0000313" key="9">
    <source>
        <dbReference type="WBParaSite" id="SBAD_0000069701-mRNA-1"/>
    </source>
</evidence>
<evidence type="ECO:0000256" key="3">
    <source>
        <dbReference type="ARBA" id="ARBA00022737"/>
    </source>
</evidence>
<dbReference type="PROSITE" id="PS01187">
    <property type="entry name" value="EGF_CA"/>
    <property type="match status" value="1"/>
</dbReference>
<name>A0A183IAN0_9BILA</name>
<dbReference type="Pfam" id="PF07645">
    <property type="entry name" value="EGF_CA"/>
    <property type="match status" value="1"/>
</dbReference>
<dbReference type="WBParaSite" id="SBAD_0000069701-mRNA-1">
    <property type="protein sequence ID" value="SBAD_0000069701-mRNA-1"/>
    <property type="gene ID" value="SBAD_0000069701"/>
</dbReference>
<keyword evidence="4" id="KW-1015">Disulfide bond</keyword>
<dbReference type="InterPro" id="IPR035976">
    <property type="entry name" value="Sushi/SCR/CCP_sf"/>
</dbReference>
<dbReference type="PROSITE" id="PS50923">
    <property type="entry name" value="SUSHI"/>
    <property type="match status" value="1"/>
</dbReference>
<dbReference type="InterPro" id="IPR000436">
    <property type="entry name" value="Sushi_SCR_CCP_dom"/>
</dbReference>
<protein>
    <submittedName>
        <fullName evidence="9">Sushi domain-containing protein</fullName>
    </submittedName>
</protein>
<dbReference type="InterPro" id="IPR049883">
    <property type="entry name" value="NOTCH1_EGF-like"/>
</dbReference>